<dbReference type="Proteomes" id="UP001239215">
    <property type="component" value="Unassembled WGS sequence"/>
</dbReference>
<name>A0AAJ1U281_9ACTN</name>
<dbReference type="Pfam" id="PF18863">
    <property type="entry name" value="AbiJ_NTD4"/>
    <property type="match status" value="1"/>
</dbReference>
<sequence length="285" mass="31724">MPSFSERMGFVEPRSVVQKNSIDRPLRNRLWDVADAAMSGEFRYETPSATRMAPRIWCGFFHRTRDSIPASASTFKRQVRDSFFAFEWNEVYDFVEFVLRNAPLGTGEIGNLGNLLNRSLSEHLSAYRWVGGEFVPVSDEESIGALERALESPLVGVRTHISKALGLLSDRSNPDIPNSIKESISAVESMVSSIVGQKTTMGAALSKLEGAGMLLHPDLREGWKKLYHYTSDGDGIRHGMQEERDLDVDDALYFAVACSAFVSLLTAKSAKYGIELKPVEKVKKP</sequence>
<evidence type="ECO:0000313" key="3">
    <source>
        <dbReference type="Proteomes" id="UP001239215"/>
    </source>
</evidence>
<dbReference type="AlphaFoldDB" id="A0AAJ1U281"/>
<accession>A0AAJ1U281</accession>
<protein>
    <recommendedName>
        <fullName evidence="1">HEPN AbiJ-N-terminal domain-containing protein</fullName>
    </recommendedName>
</protein>
<evidence type="ECO:0000313" key="2">
    <source>
        <dbReference type="EMBL" id="MDQ1106235.1"/>
    </source>
</evidence>
<reference evidence="2" key="1">
    <citation type="submission" date="2023-07" db="EMBL/GenBank/DDBJ databases">
        <title>Functional and genomic diversity of the sorghum phyllosphere microbiome.</title>
        <authorList>
            <person name="Shade A."/>
        </authorList>
    </citation>
    <scope>NUCLEOTIDE SEQUENCE</scope>
    <source>
        <strain evidence="2">SORGH_AS_1067</strain>
    </source>
</reference>
<feature type="domain" description="HEPN AbiJ-N-terminal" evidence="1">
    <location>
        <begin position="3"/>
        <end position="152"/>
    </location>
</feature>
<dbReference type="RefSeq" id="WP_307203178.1">
    <property type="nucleotide sequence ID" value="NZ_JAUTAN010000001.1"/>
</dbReference>
<evidence type="ECO:0000259" key="1">
    <source>
        <dbReference type="Pfam" id="PF18863"/>
    </source>
</evidence>
<organism evidence="2 3">
    <name type="scientific">Nocardioides zeae</name>
    <dbReference type="NCBI Taxonomy" id="1457234"/>
    <lineage>
        <taxon>Bacteria</taxon>
        <taxon>Bacillati</taxon>
        <taxon>Actinomycetota</taxon>
        <taxon>Actinomycetes</taxon>
        <taxon>Propionibacteriales</taxon>
        <taxon>Nocardioidaceae</taxon>
        <taxon>Nocardioides</taxon>
    </lineage>
</organism>
<dbReference type="EMBL" id="JAUTAN010000001">
    <property type="protein sequence ID" value="MDQ1106235.1"/>
    <property type="molecule type" value="Genomic_DNA"/>
</dbReference>
<comment type="caution">
    <text evidence="2">The sequence shown here is derived from an EMBL/GenBank/DDBJ whole genome shotgun (WGS) entry which is preliminary data.</text>
</comment>
<proteinExistence type="predicted"/>
<dbReference type="InterPro" id="IPR049503">
    <property type="entry name" value="AbiJ_NTD4"/>
</dbReference>
<gene>
    <name evidence="2" type="ORF">QE405_003519</name>
</gene>